<dbReference type="SUPFAM" id="SSF52540">
    <property type="entry name" value="P-loop containing nucleoside triphosphate hydrolases"/>
    <property type="match status" value="1"/>
</dbReference>
<dbReference type="Pfam" id="PF00071">
    <property type="entry name" value="Ras"/>
    <property type="match status" value="1"/>
</dbReference>
<dbReference type="PANTHER" id="PTHR47977">
    <property type="entry name" value="RAS-RELATED PROTEIN RAB"/>
    <property type="match status" value="1"/>
</dbReference>
<accession>A0A8J8NJT9</accession>
<dbReference type="InterPro" id="IPR001806">
    <property type="entry name" value="Small_GTPase"/>
</dbReference>
<dbReference type="SMART" id="SM00175">
    <property type="entry name" value="RAB"/>
    <property type="match status" value="1"/>
</dbReference>
<dbReference type="PROSITE" id="PS51421">
    <property type="entry name" value="RAS"/>
    <property type="match status" value="1"/>
</dbReference>
<dbReference type="InterPro" id="IPR005225">
    <property type="entry name" value="Small_GTP-bd"/>
</dbReference>
<dbReference type="AlphaFoldDB" id="A0A8J8NJT9"/>
<dbReference type="NCBIfam" id="TIGR00231">
    <property type="entry name" value="small_GTP"/>
    <property type="match status" value="1"/>
</dbReference>
<comment type="caution">
    <text evidence="4">The sequence shown here is derived from an EMBL/GenBank/DDBJ whole genome shotgun (WGS) entry which is preliminary data.</text>
</comment>
<organism evidence="4 5">
    <name type="scientific">Halteria grandinella</name>
    <dbReference type="NCBI Taxonomy" id="5974"/>
    <lineage>
        <taxon>Eukaryota</taxon>
        <taxon>Sar</taxon>
        <taxon>Alveolata</taxon>
        <taxon>Ciliophora</taxon>
        <taxon>Intramacronucleata</taxon>
        <taxon>Spirotrichea</taxon>
        <taxon>Stichotrichia</taxon>
        <taxon>Sporadotrichida</taxon>
        <taxon>Halteriidae</taxon>
        <taxon>Halteria</taxon>
    </lineage>
</organism>
<keyword evidence="2" id="KW-0342">GTP-binding</keyword>
<dbReference type="Proteomes" id="UP000785679">
    <property type="component" value="Unassembled WGS sequence"/>
</dbReference>
<feature type="compositionally biased region" description="Basic residues" evidence="3">
    <location>
        <begin position="225"/>
        <end position="236"/>
    </location>
</feature>
<dbReference type="FunFam" id="3.40.50.300:FF:001447">
    <property type="entry name" value="Ras-related protein Rab-1B"/>
    <property type="match status" value="1"/>
</dbReference>
<dbReference type="InterPro" id="IPR027417">
    <property type="entry name" value="P-loop_NTPase"/>
</dbReference>
<keyword evidence="5" id="KW-1185">Reference proteome</keyword>
<protein>
    <submittedName>
        <fullName evidence="4">Uncharacterized protein</fullName>
    </submittedName>
</protein>
<sequence length="236" mass="26195">MIKILIIGQSYVGKTSIVNRFVQNKFDPNYKATVACDFSMKILKIEETELRLQLWDLVGQDARVGGINKLFCRGALGALVVADISSRESIEATIEWKDQVDQHVALKNGQPIPMILVVNKFDLVESIDEDQLEEHMRQDFLDEFAEQNNFVSALRVSAKTSLNINQCFSQLVRQIFVREIQASSIGAGLGGQPESLYSQGFPLGGGQGAGSVKQSFALDHQQTKRDKKKKKGGCCK</sequence>
<dbReference type="OrthoDB" id="245989at2759"/>
<dbReference type="GO" id="GO:0005525">
    <property type="term" value="F:GTP binding"/>
    <property type="evidence" value="ECO:0007669"/>
    <property type="project" value="UniProtKB-KW"/>
</dbReference>
<keyword evidence="1" id="KW-0547">Nucleotide-binding</keyword>
<dbReference type="PROSITE" id="PS51419">
    <property type="entry name" value="RAB"/>
    <property type="match status" value="1"/>
</dbReference>
<evidence type="ECO:0000256" key="3">
    <source>
        <dbReference type="SAM" id="MobiDB-lite"/>
    </source>
</evidence>
<reference evidence="4" key="1">
    <citation type="submission" date="2019-06" db="EMBL/GenBank/DDBJ databases">
        <authorList>
            <person name="Zheng W."/>
        </authorList>
    </citation>
    <scope>NUCLEOTIDE SEQUENCE</scope>
    <source>
        <strain evidence="4">QDHG01</strain>
    </source>
</reference>
<dbReference type="EMBL" id="RRYP01013407">
    <property type="protein sequence ID" value="TNV76531.1"/>
    <property type="molecule type" value="Genomic_DNA"/>
</dbReference>
<evidence type="ECO:0000313" key="5">
    <source>
        <dbReference type="Proteomes" id="UP000785679"/>
    </source>
</evidence>
<dbReference type="InterPro" id="IPR050227">
    <property type="entry name" value="Rab"/>
</dbReference>
<dbReference type="SMART" id="SM00173">
    <property type="entry name" value="RAS"/>
    <property type="match status" value="1"/>
</dbReference>
<dbReference type="GO" id="GO:0003924">
    <property type="term" value="F:GTPase activity"/>
    <property type="evidence" value="ECO:0007669"/>
    <property type="project" value="InterPro"/>
</dbReference>
<dbReference type="PRINTS" id="PR00449">
    <property type="entry name" value="RASTRNSFRMNG"/>
</dbReference>
<evidence type="ECO:0000256" key="2">
    <source>
        <dbReference type="ARBA" id="ARBA00023134"/>
    </source>
</evidence>
<dbReference type="SMART" id="SM00174">
    <property type="entry name" value="RHO"/>
    <property type="match status" value="1"/>
</dbReference>
<gene>
    <name evidence="4" type="ORF">FGO68_gene16393</name>
</gene>
<dbReference type="Gene3D" id="3.40.50.300">
    <property type="entry name" value="P-loop containing nucleotide triphosphate hydrolases"/>
    <property type="match status" value="1"/>
</dbReference>
<proteinExistence type="predicted"/>
<name>A0A8J8NJT9_HALGN</name>
<feature type="region of interest" description="Disordered" evidence="3">
    <location>
        <begin position="208"/>
        <end position="236"/>
    </location>
</feature>
<evidence type="ECO:0000256" key="1">
    <source>
        <dbReference type="ARBA" id="ARBA00022741"/>
    </source>
</evidence>
<evidence type="ECO:0000313" key="4">
    <source>
        <dbReference type="EMBL" id="TNV76531.1"/>
    </source>
</evidence>